<evidence type="ECO:0000313" key="3">
    <source>
        <dbReference type="Proteomes" id="UP001164776"/>
    </source>
</evidence>
<feature type="compositionally biased region" description="Basic residues" evidence="1">
    <location>
        <begin position="1"/>
        <end position="12"/>
    </location>
</feature>
<dbReference type="AlphaFoldDB" id="A0A9W7XF80"/>
<reference evidence="2 3" key="1">
    <citation type="submission" date="2022-10" db="EMBL/GenBank/DDBJ databases">
        <title>WGS assembly of Paspalum vaginatum 540-79.</title>
        <authorList>
            <person name="Sun G."/>
            <person name="Wase N."/>
            <person name="Shu S."/>
            <person name="Jenkins J."/>
            <person name="Zhou B."/>
            <person name="Torres-Rodriguez J."/>
            <person name="Chen C."/>
            <person name="Sandor L."/>
            <person name="Plott C."/>
            <person name="Yoshinga Y."/>
            <person name="Daum C."/>
            <person name="Qi P."/>
            <person name="Barry K."/>
            <person name="Lipzen A."/>
            <person name="Berry L."/>
            <person name="Pedersen C."/>
            <person name="Gottilla T."/>
            <person name="Foltz A."/>
            <person name="Yu H."/>
            <person name="O'Malley R."/>
            <person name="Zhang C."/>
            <person name="Devos K."/>
            <person name="Sigmon B."/>
            <person name="Yu B."/>
            <person name="Obata T."/>
            <person name="Schmutz J."/>
            <person name="Schnable J."/>
        </authorList>
    </citation>
    <scope>NUCLEOTIDE SEQUENCE [LARGE SCALE GENOMIC DNA]</scope>
    <source>
        <strain evidence="3">cv. 540-79</strain>
    </source>
</reference>
<organism evidence="2 3">
    <name type="scientific">Paspalum vaginatum</name>
    <name type="common">seashore paspalum</name>
    <dbReference type="NCBI Taxonomy" id="158149"/>
    <lineage>
        <taxon>Eukaryota</taxon>
        <taxon>Viridiplantae</taxon>
        <taxon>Streptophyta</taxon>
        <taxon>Embryophyta</taxon>
        <taxon>Tracheophyta</taxon>
        <taxon>Spermatophyta</taxon>
        <taxon>Magnoliopsida</taxon>
        <taxon>Liliopsida</taxon>
        <taxon>Poales</taxon>
        <taxon>Poaceae</taxon>
        <taxon>PACMAD clade</taxon>
        <taxon>Panicoideae</taxon>
        <taxon>Andropogonodae</taxon>
        <taxon>Paspaleae</taxon>
        <taxon>Paspalinae</taxon>
        <taxon>Paspalum</taxon>
    </lineage>
</organism>
<proteinExistence type="predicted"/>
<gene>
    <name evidence="2" type="ORF">BS78_K182800</name>
</gene>
<accession>A0A9W7XF80</accession>
<keyword evidence="3" id="KW-1185">Reference proteome</keyword>
<comment type="caution">
    <text evidence="2">The sequence shown here is derived from an EMBL/GenBank/DDBJ whole genome shotgun (WGS) entry which is preliminary data.</text>
</comment>
<feature type="region of interest" description="Disordered" evidence="1">
    <location>
        <begin position="1"/>
        <end position="36"/>
    </location>
</feature>
<sequence>MKSSSRHWRRRPPPAGPVTGARRRGDGAGSTASPCCARSVLPARTSALIRVRAPPPALAPRPCPRPRRQILCPSTTGSHAARVTHAATSFARSRRCRVARRHLRHGHLR</sequence>
<evidence type="ECO:0000256" key="1">
    <source>
        <dbReference type="SAM" id="MobiDB-lite"/>
    </source>
</evidence>
<protein>
    <submittedName>
        <fullName evidence="2">Uncharacterized protein</fullName>
    </submittedName>
</protein>
<dbReference type="EMBL" id="MU629438">
    <property type="protein sequence ID" value="KAJ1257204.1"/>
    <property type="molecule type" value="Genomic_DNA"/>
</dbReference>
<name>A0A9W7XF80_9POAL</name>
<evidence type="ECO:0000313" key="2">
    <source>
        <dbReference type="EMBL" id="KAJ1257204.1"/>
    </source>
</evidence>
<dbReference type="Proteomes" id="UP001164776">
    <property type="component" value="Unassembled WGS sequence"/>
</dbReference>